<evidence type="ECO:0000313" key="5">
    <source>
        <dbReference type="Proteomes" id="UP001634394"/>
    </source>
</evidence>
<dbReference type="PANTHER" id="PTHR21724:SF109">
    <property type="entry name" value="SHKT DOMAIN-CONTAINING PROTEIN"/>
    <property type="match status" value="1"/>
</dbReference>
<sequence length="738" mass="80022">MTDRPTPGAFNPDCKDQLDNCYSFSKEYCRAPYDQWAKDYCANTCGFCIGPTTPALPCSDNITNCDSYGTNVCTDLNYRTWANKNCRYTCRLCADGYVYTTTTIAPANCVDKMECQRYGNTACSEQYKEWSHENCPSYCGYCQGIPTHPPPCVDKIPNCKNYEITVCTNPTYLMWAQDNCRNYCAICTAQPVISFVATPPMPMMPGKRDEPRGPSKKRQFSASHHHNGVVVHPCWDQNTSQFRTDDPSCLTTAPSVTTDSSGTTAAFPGSEFDPHPTPPKDWDFKDTVTEKKNTTQNETMKPETGITSQITNVTVAPNGTQSAGGSTLLPFPMQTETTGSSVTLGVQNVTHINGQSESTPTITAVQGNSTASGGGTGIGISSSGLNDLTSSTTGTIHQTTAPLVGGSTTAHTPTASLITGSHVTVANTTRASPVITTGTSTTHNTHRSSSTSHATPTKTGSTPVPTSSTPKISLNTTMSISTIAATPSKLTTAPTITETTTTGEACKDRLENCRNYPIDTACHGIYEAWAKFNCPDHCGFCPKSTTLKPCVDKLPNCKEYDGGDLCTSQTYRLWSEDNCFAYCKFGHCGANPGNMMLTTKPTTTPSTTTTEDPNCRDVSDKCVTITDQQCFGIYEAWARSHCAYRCGFCNTTCYDKNQNCDKYESDICKEQSYQGWARTNCRKFCNMCNPPTPPPTEFGKTRSTVTQQTPGHMTSQIPTFTVPTGSAQRLLVQIVSVD</sequence>
<feature type="domain" description="ShKT" evidence="3">
    <location>
        <begin position="14"/>
        <end position="48"/>
    </location>
</feature>
<comment type="caution">
    <text evidence="4">The sequence shown here is derived from an EMBL/GenBank/DDBJ whole genome shotgun (WGS) entry which is preliminary data.</text>
</comment>
<dbReference type="AlphaFoldDB" id="A0ABD3VSZ9"/>
<dbReference type="SMART" id="SM00254">
    <property type="entry name" value="ShKT"/>
    <property type="match status" value="7"/>
</dbReference>
<dbReference type="InterPro" id="IPR003582">
    <property type="entry name" value="ShKT_dom"/>
</dbReference>
<feature type="domain" description="ShKT" evidence="3">
    <location>
        <begin position="58"/>
        <end position="93"/>
    </location>
</feature>
<feature type="region of interest" description="Disordered" evidence="2">
    <location>
        <begin position="253"/>
        <end position="285"/>
    </location>
</feature>
<dbReference type="EMBL" id="JBJQND010000010">
    <property type="protein sequence ID" value="KAL3863515.1"/>
    <property type="molecule type" value="Genomic_DNA"/>
</dbReference>
<feature type="region of interest" description="Disordered" evidence="2">
    <location>
        <begin position="434"/>
        <end position="473"/>
    </location>
</feature>
<keyword evidence="1" id="KW-1015">Disulfide bond</keyword>
<accession>A0ABD3VSZ9</accession>
<proteinExistence type="predicted"/>
<comment type="caution">
    <text evidence="1">Lacks conserved residue(s) required for the propagation of feature annotation.</text>
</comment>
<dbReference type="PROSITE" id="PS51670">
    <property type="entry name" value="SHKT"/>
    <property type="match status" value="3"/>
</dbReference>
<feature type="region of interest" description="Disordered" evidence="2">
    <location>
        <begin position="200"/>
        <end position="224"/>
    </location>
</feature>
<evidence type="ECO:0000259" key="3">
    <source>
        <dbReference type="PROSITE" id="PS51670"/>
    </source>
</evidence>
<feature type="domain" description="ShKT" evidence="3">
    <location>
        <begin position="653"/>
        <end position="688"/>
    </location>
</feature>
<evidence type="ECO:0000256" key="1">
    <source>
        <dbReference type="PROSITE-ProRule" id="PRU01005"/>
    </source>
</evidence>
<keyword evidence="5" id="KW-1185">Reference proteome</keyword>
<organism evidence="4 5">
    <name type="scientific">Sinanodonta woodiana</name>
    <name type="common">Chinese pond mussel</name>
    <name type="synonym">Anodonta woodiana</name>
    <dbReference type="NCBI Taxonomy" id="1069815"/>
    <lineage>
        <taxon>Eukaryota</taxon>
        <taxon>Metazoa</taxon>
        <taxon>Spiralia</taxon>
        <taxon>Lophotrochozoa</taxon>
        <taxon>Mollusca</taxon>
        <taxon>Bivalvia</taxon>
        <taxon>Autobranchia</taxon>
        <taxon>Heteroconchia</taxon>
        <taxon>Palaeoheterodonta</taxon>
        <taxon>Unionida</taxon>
        <taxon>Unionoidea</taxon>
        <taxon>Unionidae</taxon>
        <taxon>Unioninae</taxon>
        <taxon>Sinanodonta</taxon>
    </lineage>
</organism>
<dbReference type="Proteomes" id="UP001634394">
    <property type="component" value="Unassembled WGS sequence"/>
</dbReference>
<gene>
    <name evidence="4" type="ORF">ACJMK2_005269</name>
</gene>
<protein>
    <recommendedName>
        <fullName evidence="3">ShKT domain-containing protein</fullName>
    </recommendedName>
</protein>
<feature type="disulfide bond" evidence="1">
    <location>
        <begin position="14"/>
        <end position="48"/>
    </location>
</feature>
<reference evidence="4 5" key="1">
    <citation type="submission" date="2024-11" db="EMBL/GenBank/DDBJ databases">
        <title>Chromosome-level genome assembly of the freshwater bivalve Anodonta woodiana.</title>
        <authorList>
            <person name="Chen X."/>
        </authorList>
    </citation>
    <scope>NUCLEOTIDE SEQUENCE [LARGE SCALE GENOMIC DNA]</scope>
    <source>
        <strain evidence="4">MN2024</strain>
        <tissue evidence="4">Gills</tissue>
    </source>
</reference>
<name>A0ABD3VSZ9_SINWO</name>
<evidence type="ECO:0000256" key="2">
    <source>
        <dbReference type="SAM" id="MobiDB-lite"/>
    </source>
</evidence>
<feature type="compositionally biased region" description="Low complexity" evidence="2">
    <location>
        <begin position="436"/>
        <end position="473"/>
    </location>
</feature>
<dbReference type="Pfam" id="PF01549">
    <property type="entry name" value="ShK"/>
    <property type="match status" value="8"/>
</dbReference>
<evidence type="ECO:0000313" key="4">
    <source>
        <dbReference type="EMBL" id="KAL3863515.1"/>
    </source>
</evidence>
<feature type="compositionally biased region" description="Basic residues" evidence="2">
    <location>
        <begin position="214"/>
        <end position="224"/>
    </location>
</feature>
<dbReference type="PANTHER" id="PTHR21724">
    <property type="entry name" value="SHKT DOMAIN-CONTAINING PROTEIN"/>
    <property type="match status" value="1"/>
</dbReference>
<feature type="compositionally biased region" description="Polar residues" evidence="2">
    <location>
        <begin position="253"/>
        <end position="264"/>
    </location>
</feature>
<feature type="compositionally biased region" description="Basic and acidic residues" evidence="2">
    <location>
        <begin position="272"/>
        <end position="285"/>
    </location>
</feature>